<feature type="transmembrane region" description="Helical" evidence="3">
    <location>
        <begin position="6"/>
        <end position="27"/>
    </location>
</feature>
<dbReference type="PIRSF" id="PIRSF018571">
    <property type="entry name" value="SpoIIGA"/>
    <property type="match status" value="1"/>
</dbReference>
<evidence type="ECO:0000256" key="2">
    <source>
        <dbReference type="PIRSR" id="PIRSR018571-1"/>
    </source>
</evidence>
<name>A0A173YRV4_9CLOT</name>
<keyword evidence="1" id="KW-0749">Sporulation</keyword>
<comment type="function">
    <text evidence="1">Probable aspartic protease that is responsible for the proteolytic cleavage of the RNA polymerase sigma E factor (SigE/spoIIGB) to yield the active peptide in the mother cell during sporulation. Responds to a signal from the forespore that is triggered by the extracellular signal protein SpoIIR.</text>
</comment>
<dbReference type="Proteomes" id="UP000095594">
    <property type="component" value="Unassembled WGS sequence"/>
</dbReference>
<feature type="active site" evidence="2">
    <location>
        <position position="174"/>
    </location>
</feature>
<dbReference type="EMBL" id="CYZX01000002">
    <property type="protein sequence ID" value="CUN65538.1"/>
    <property type="molecule type" value="Genomic_DNA"/>
</dbReference>
<feature type="transmembrane region" description="Helical" evidence="3">
    <location>
        <begin position="58"/>
        <end position="75"/>
    </location>
</feature>
<keyword evidence="1 4" id="KW-0378">Hydrolase</keyword>
<dbReference type="InterPro" id="IPR005081">
    <property type="entry name" value="SpoIIGA"/>
</dbReference>
<keyword evidence="1" id="KW-0645">Protease</keyword>
<accession>A0A173YRV4</accession>
<evidence type="ECO:0000313" key="4">
    <source>
        <dbReference type="EMBL" id="CUN65538.1"/>
    </source>
</evidence>
<proteinExistence type="inferred from homology"/>
<keyword evidence="3" id="KW-1133">Transmembrane helix</keyword>
<protein>
    <recommendedName>
        <fullName evidence="1">Sporulation sigma-E factor-processing peptidase</fullName>
        <ecNumber evidence="1">3.4.23.-</ecNumber>
    </recommendedName>
    <alternativeName>
        <fullName evidence="1">Membrane-associated aspartic protease</fullName>
    </alternativeName>
    <alternativeName>
        <fullName evidence="1">Stage II sporulation protein GA</fullName>
    </alternativeName>
</protein>
<sequence length="267" mass="30865">MEIYVDVIVVENFIINLFLLLITTKLLKYQYRNINIYLAAIIGAIYTLVLFIDIKMLSSLVFKILVAMLMIAMVIRPRRITNIIKGTIVFFINSFMLCGLCFGLVMMQNTYVLGEGFSINNYSIKWILLSIMVFYIVLVRINDYLKDRATINNFIYDIYINIGGNILILKAFLDTGNELREVVSNLPCIIIEDRYLKEIDIKENDKYIINYNTITECGQLEGIKGDKIMIRNSLNDEWQRIDAIICKSPMVLSKDNDYQALLSRGVI</sequence>
<dbReference type="GO" id="GO:0004190">
    <property type="term" value="F:aspartic-type endopeptidase activity"/>
    <property type="evidence" value="ECO:0007669"/>
    <property type="project" value="UniProtKB-KW"/>
</dbReference>
<dbReference type="AlphaFoldDB" id="A0A173YRV4"/>
<keyword evidence="3" id="KW-0812">Transmembrane</keyword>
<comment type="similarity">
    <text evidence="1">Belongs to the peptidase U4 family.</text>
</comment>
<dbReference type="GO" id="GO:0006508">
    <property type="term" value="P:proteolysis"/>
    <property type="evidence" value="ECO:0007669"/>
    <property type="project" value="UniProtKB-KW"/>
</dbReference>
<reference evidence="4 5" key="1">
    <citation type="submission" date="2015-09" db="EMBL/GenBank/DDBJ databases">
        <authorList>
            <consortium name="Pathogen Informatics"/>
        </authorList>
    </citation>
    <scope>NUCLEOTIDE SEQUENCE [LARGE SCALE GENOMIC DNA]</scope>
    <source>
        <strain evidence="4 5">2789STDY5834856</strain>
    </source>
</reference>
<dbReference type="RefSeq" id="WP_055263189.1">
    <property type="nucleotide sequence ID" value="NZ_CABIXQ010000002.1"/>
</dbReference>
<gene>
    <name evidence="4" type="primary">spoIIGA</name>
    <name evidence="4" type="ORF">ERS852471_00284</name>
</gene>
<dbReference type="GO" id="GO:0005886">
    <property type="term" value="C:plasma membrane"/>
    <property type="evidence" value="ECO:0007669"/>
    <property type="project" value="UniProtKB-SubCell"/>
</dbReference>
<dbReference type="GO" id="GO:0030435">
    <property type="term" value="P:sporulation resulting in formation of a cellular spore"/>
    <property type="evidence" value="ECO:0007669"/>
    <property type="project" value="UniProtKB-KW"/>
</dbReference>
<keyword evidence="1 3" id="KW-0472">Membrane</keyword>
<feature type="transmembrane region" description="Helical" evidence="3">
    <location>
        <begin position="87"/>
        <end position="107"/>
    </location>
</feature>
<comment type="subcellular location">
    <subcellularLocation>
        <location evidence="1">Cell membrane</location>
    </subcellularLocation>
</comment>
<evidence type="ECO:0000256" key="3">
    <source>
        <dbReference type="SAM" id="Phobius"/>
    </source>
</evidence>
<keyword evidence="1" id="KW-0064">Aspartyl protease</keyword>
<dbReference type="Pfam" id="PF03419">
    <property type="entry name" value="Peptidase_U4"/>
    <property type="match status" value="1"/>
</dbReference>
<organism evidence="4 5">
    <name type="scientific">Clostridium disporicum</name>
    <dbReference type="NCBI Taxonomy" id="84024"/>
    <lineage>
        <taxon>Bacteria</taxon>
        <taxon>Bacillati</taxon>
        <taxon>Bacillota</taxon>
        <taxon>Clostridia</taxon>
        <taxon>Eubacteriales</taxon>
        <taxon>Clostridiaceae</taxon>
        <taxon>Clostridium</taxon>
    </lineage>
</organism>
<dbReference type="EC" id="3.4.23.-" evidence="1"/>
<dbReference type="GO" id="GO:0030436">
    <property type="term" value="P:asexual sporulation"/>
    <property type="evidence" value="ECO:0007669"/>
    <property type="project" value="InterPro"/>
</dbReference>
<evidence type="ECO:0000313" key="5">
    <source>
        <dbReference type="Proteomes" id="UP000095594"/>
    </source>
</evidence>
<evidence type="ECO:0000256" key="1">
    <source>
        <dbReference type="PIRNR" id="PIRNR018571"/>
    </source>
</evidence>
<keyword evidence="1" id="KW-1003">Cell membrane</keyword>
<feature type="transmembrane region" description="Helical" evidence="3">
    <location>
        <begin position="119"/>
        <end position="138"/>
    </location>
</feature>
<feature type="transmembrane region" description="Helical" evidence="3">
    <location>
        <begin position="34"/>
        <end position="52"/>
    </location>
</feature>